<keyword evidence="2" id="KW-1185">Reference proteome</keyword>
<dbReference type="Proteomes" id="UP000002593">
    <property type="component" value="Chromosome"/>
</dbReference>
<dbReference type="KEGG" id="hbu:Hbut_0478"/>
<dbReference type="HOGENOM" id="CLU_2165229_0_0_2"/>
<organism evidence="1 2">
    <name type="scientific">Hyperthermus butylicus (strain DSM 5456 / JCM 9403 / PLM1-5)</name>
    <dbReference type="NCBI Taxonomy" id="415426"/>
    <lineage>
        <taxon>Archaea</taxon>
        <taxon>Thermoproteota</taxon>
        <taxon>Thermoprotei</taxon>
        <taxon>Desulfurococcales</taxon>
        <taxon>Pyrodictiaceae</taxon>
        <taxon>Hyperthermus</taxon>
    </lineage>
</organism>
<accession>A2BK29</accession>
<dbReference type="AlphaFoldDB" id="A2BK29"/>
<name>A2BK29_HYPBU</name>
<evidence type="ECO:0000313" key="2">
    <source>
        <dbReference type="Proteomes" id="UP000002593"/>
    </source>
</evidence>
<dbReference type="EMBL" id="CP000493">
    <property type="protein sequence ID" value="ABM80340.1"/>
    <property type="molecule type" value="Genomic_DNA"/>
</dbReference>
<reference evidence="1 2" key="1">
    <citation type="journal article" date="2007" name="Archaea">
        <title>The genome of Hyperthermus butylicus: a sulfur-reducing, peptide fermenting, neutrophilic Crenarchaeote growing up to 108 degrees C.</title>
        <authorList>
            <person name="Brugger K."/>
            <person name="Chen L."/>
            <person name="Stark M."/>
            <person name="Zibat A."/>
            <person name="Redder P."/>
            <person name="Ruepp A."/>
            <person name="Awayez M."/>
            <person name="She Q."/>
            <person name="Garrett R.A."/>
            <person name="Klenk H.P."/>
        </authorList>
    </citation>
    <scope>NUCLEOTIDE SEQUENCE [LARGE SCALE GENOMIC DNA]</scope>
    <source>
        <strain evidence="2">DSM 5456 / JCM 9403 / PLM1-5</strain>
    </source>
</reference>
<sequence length="110" mass="12754">MDPVEAFLLTLCRYLRDRGEMVLGMARAAGQEKLLVSLYGLWRRHEAEETGFLKFMDIVSEILNCEDCLERLKEIGIEEFRELDGEPYMVIDIDKVSRLDCKHILGEEEG</sequence>
<evidence type="ECO:0000313" key="1">
    <source>
        <dbReference type="EMBL" id="ABM80340.1"/>
    </source>
</evidence>
<gene>
    <name evidence="1" type="ordered locus">Hbut_0478</name>
</gene>
<dbReference type="STRING" id="415426.Hbut_0478"/>
<dbReference type="EnsemblBacteria" id="ABM80340">
    <property type="protein sequence ID" value="ABM80340"/>
    <property type="gene ID" value="Hbut_0478"/>
</dbReference>
<dbReference type="eggNOG" id="arCOG12295">
    <property type="taxonomic scope" value="Archaea"/>
</dbReference>
<proteinExistence type="predicted"/>
<protein>
    <submittedName>
        <fullName evidence="1">Uncharacterized protein</fullName>
    </submittedName>
</protein>